<feature type="compositionally biased region" description="Polar residues" evidence="1">
    <location>
        <begin position="122"/>
        <end position="152"/>
    </location>
</feature>
<dbReference type="GO" id="GO:0006508">
    <property type="term" value="P:proteolysis"/>
    <property type="evidence" value="ECO:0007669"/>
    <property type="project" value="InterPro"/>
</dbReference>
<feature type="region of interest" description="Disordered" evidence="1">
    <location>
        <begin position="66"/>
        <end position="152"/>
    </location>
</feature>
<comment type="caution">
    <text evidence="3">The sequence shown here is derived from an EMBL/GenBank/DDBJ whole genome shotgun (WGS) entry which is preliminary data.</text>
</comment>
<feature type="compositionally biased region" description="Low complexity" evidence="1">
    <location>
        <begin position="68"/>
        <end position="84"/>
    </location>
</feature>
<name>A0A820GBG0_9BILA</name>
<dbReference type="SUPFAM" id="SSF50630">
    <property type="entry name" value="Acid proteases"/>
    <property type="match status" value="1"/>
</dbReference>
<accession>A0A820GBG0</accession>
<feature type="compositionally biased region" description="Polar residues" evidence="1">
    <location>
        <begin position="90"/>
        <end position="109"/>
    </location>
</feature>
<dbReference type="AlphaFoldDB" id="A0A820GBG0"/>
<dbReference type="GO" id="GO:0008270">
    <property type="term" value="F:zinc ion binding"/>
    <property type="evidence" value="ECO:0007669"/>
    <property type="project" value="InterPro"/>
</dbReference>
<feature type="domain" description="CCHC-type" evidence="2">
    <location>
        <begin position="160"/>
        <end position="172"/>
    </location>
</feature>
<dbReference type="EMBL" id="CAJOBF010009395">
    <property type="protein sequence ID" value="CAF4274189.1"/>
    <property type="molecule type" value="Genomic_DNA"/>
</dbReference>
<dbReference type="Pfam" id="PF00098">
    <property type="entry name" value="zf-CCHC"/>
    <property type="match status" value="1"/>
</dbReference>
<gene>
    <name evidence="3" type="ORF">UXM345_LOCUS31985</name>
</gene>
<dbReference type="InterPro" id="IPR001969">
    <property type="entry name" value="Aspartic_peptidase_AS"/>
</dbReference>
<evidence type="ECO:0000313" key="3">
    <source>
        <dbReference type="EMBL" id="CAF4274189.1"/>
    </source>
</evidence>
<reference evidence="3" key="1">
    <citation type="submission" date="2021-02" db="EMBL/GenBank/DDBJ databases">
        <authorList>
            <person name="Nowell W R."/>
        </authorList>
    </citation>
    <scope>NUCLEOTIDE SEQUENCE</scope>
</reference>
<dbReference type="GO" id="GO:0004190">
    <property type="term" value="F:aspartic-type endopeptidase activity"/>
    <property type="evidence" value="ECO:0007669"/>
    <property type="project" value="InterPro"/>
</dbReference>
<organism evidence="3 4">
    <name type="scientific">Rotaria magnacalcarata</name>
    <dbReference type="NCBI Taxonomy" id="392030"/>
    <lineage>
        <taxon>Eukaryota</taxon>
        <taxon>Metazoa</taxon>
        <taxon>Spiralia</taxon>
        <taxon>Gnathifera</taxon>
        <taxon>Rotifera</taxon>
        <taxon>Eurotatoria</taxon>
        <taxon>Bdelloidea</taxon>
        <taxon>Philodinida</taxon>
        <taxon>Philodinidae</taxon>
        <taxon>Rotaria</taxon>
    </lineage>
</organism>
<evidence type="ECO:0000259" key="2">
    <source>
        <dbReference type="Pfam" id="PF00098"/>
    </source>
</evidence>
<dbReference type="GO" id="GO:0003676">
    <property type="term" value="F:nucleic acid binding"/>
    <property type="evidence" value="ECO:0007669"/>
    <property type="project" value="InterPro"/>
</dbReference>
<proteinExistence type="predicted"/>
<dbReference type="InterPro" id="IPR001878">
    <property type="entry name" value="Znf_CCHC"/>
</dbReference>
<dbReference type="InterPro" id="IPR021109">
    <property type="entry name" value="Peptidase_aspartic_dom_sf"/>
</dbReference>
<sequence>MTDKQKIRKLTNGLKLSLYQEAIKEACSTSFDLLTKVQQLENIQKLIELRQTQTTQIPMIMKNDDKLSLPSHSYQSSSQQPNNYTRRPTYYSSSAQNDYSDTTQQSFALPSNPYPSYEHYEGNQNQQYPASQVSQSQQRYNQPHSFTQHQNYSSGKSDIYCHNCGQPGHIARYSGVPDGGSSEKIINPSPLSFITAPVNGIRLQCLLDTGASNIFIHTSTLSKIRHNPIKRIKGQDWISKYSVDICQSSKLIIIYTTRSSATISMDDNMDKHNFDLRLVNTIVLKPQHETIVRRKSSISSSSNVIFHPNRNIQYQKLIAIPNALLSIQNYETYVTIANPTNKICRIPIHANIGFFTVQPLDIRCYSINSCLNNDQRALVHRQLSPRQLSLPTVELPAVELPTIEPFLINLTK</sequence>
<evidence type="ECO:0000313" key="4">
    <source>
        <dbReference type="Proteomes" id="UP000663842"/>
    </source>
</evidence>
<protein>
    <recommendedName>
        <fullName evidence="2">CCHC-type domain-containing protein</fullName>
    </recommendedName>
</protein>
<dbReference type="Proteomes" id="UP000663842">
    <property type="component" value="Unassembled WGS sequence"/>
</dbReference>
<dbReference type="PROSITE" id="PS00141">
    <property type="entry name" value="ASP_PROTEASE"/>
    <property type="match status" value="1"/>
</dbReference>
<evidence type="ECO:0000256" key="1">
    <source>
        <dbReference type="SAM" id="MobiDB-lite"/>
    </source>
</evidence>